<name>F3PWS2_9BACE</name>
<comment type="caution">
    <text evidence="1">The sequence shown here is derived from an EMBL/GenBank/DDBJ whole genome shotgun (WGS) entry which is preliminary data.</text>
</comment>
<evidence type="ECO:0000313" key="2">
    <source>
        <dbReference type="Proteomes" id="UP000003416"/>
    </source>
</evidence>
<dbReference type="eggNOG" id="ENOG502Z8SF">
    <property type="taxonomic scope" value="Bacteria"/>
</dbReference>
<dbReference type="Proteomes" id="UP000003416">
    <property type="component" value="Unassembled WGS sequence"/>
</dbReference>
<dbReference type="HOGENOM" id="CLU_851670_0_0_10"/>
<evidence type="ECO:0000313" key="1">
    <source>
        <dbReference type="EMBL" id="EGF52001.1"/>
    </source>
</evidence>
<dbReference type="STRING" id="763034.HMPREF9446_03209"/>
<organism evidence="1 2">
    <name type="scientific">Bacteroides fluxus YIT 12057</name>
    <dbReference type="NCBI Taxonomy" id="763034"/>
    <lineage>
        <taxon>Bacteria</taxon>
        <taxon>Pseudomonadati</taxon>
        <taxon>Bacteroidota</taxon>
        <taxon>Bacteroidia</taxon>
        <taxon>Bacteroidales</taxon>
        <taxon>Bacteroidaceae</taxon>
        <taxon>Bacteroides</taxon>
    </lineage>
</organism>
<keyword evidence="2" id="KW-1185">Reference proteome</keyword>
<reference evidence="1 2" key="1">
    <citation type="submission" date="2011-02" db="EMBL/GenBank/DDBJ databases">
        <authorList>
            <person name="Weinstock G."/>
            <person name="Sodergren E."/>
            <person name="Clifton S."/>
            <person name="Fulton L."/>
            <person name="Fulton B."/>
            <person name="Courtney L."/>
            <person name="Fronick C."/>
            <person name="Harrison M."/>
            <person name="Strong C."/>
            <person name="Farmer C."/>
            <person name="Delahaunty K."/>
            <person name="Markovic C."/>
            <person name="Hall O."/>
            <person name="Minx P."/>
            <person name="Tomlinson C."/>
            <person name="Mitreva M."/>
            <person name="Hou S."/>
            <person name="Chen J."/>
            <person name="Wollam A."/>
            <person name="Pepin K.H."/>
            <person name="Johnson M."/>
            <person name="Bhonagiri V."/>
            <person name="Zhang X."/>
            <person name="Suruliraj S."/>
            <person name="Warren W."/>
            <person name="Chinwalla A."/>
            <person name="Mardis E.R."/>
            <person name="Wilson R.K."/>
        </authorList>
    </citation>
    <scope>NUCLEOTIDE SEQUENCE [LARGE SCALE GENOMIC DNA]</scope>
    <source>
        <strain evidence="1 2">YIT 12057</strain>
    </source>
</reference>
<dbReference type="SUPFAM" id="SSF54427">
    <property type="entry name" value="NTF2-like"/>
    <property type="match status" value="1"/>
</dbReference>
<dbReference type="EMBL" id="AFBN01000096">
    <property type="protein sequence ID" value="EGF52001.1"/>
    <property type="molecule type" value="Genomic_DNA"/>
</dbReference>
<dbReference type="InterPro" id="IPR032710">
    <property type="entry name" value="NTF2-like_dom_sf"/>
</dbReference>
<protein>
    <recommendedName>
        <fullName evidence="3">Nuclear transport factor 2 family protein</fullName>
    </recommendedName>
</protein>
<sequence>MKTNDKANNITHKDMNRNCTRTVIMLLFLGLSVIAKAQFKTELYLTDLPDEALQEKVQQNISKLLTAMNNADAAQTSLDYTGIQIAQAARKTLDAMWAGNTYRCGDTEIVERCLTTPDNRYQVRNIPLFTKGVGEKDEYQEAVISFNTQGVIVDFHIAISTNLYVKILKKGWDVTDLRYRQMILDYVEQFRTAYNTKDMDFLEQIYSDDALIITGKVIKSVPSEMNKFMPQEKVKYIKQDKRQYLTKLGHIFKNNKRIHVMFDDIKVMRHPAKEGFYGVTLKQGYSSDSYSDVGYLFLLWDFTNAEAPQIHVRTWQPEMLSTTTKLPEEDVFTCDDFDIL</sequence>
<evidence type="ECO:0008006" key="3">
    <source>
        <dbReference type="Google" id="ProtNLM"/>
    </source>
</evidence>
<dbReference type="AlphaFoldDB" id="F3PWS2"/>
<proteinExistence type="predicted"/>
<gene>
    <name evidence="1" type="ORF">HMPREF9446_03209</name>
</gene>
<accession>F3PWS2</accession>